<name>S5SSR5_9CORY</name>
<dbReference type="HOGENOM" id="CLU_124994_0_1_11"/>
<dbReference type="EMBL" id="CP003924">
    <property type="protein sequence ID" value="AGS34194.1"/>
    <property type="molecule type" value="Genomic_DNA"/>
</dbReference>
<evidence type="ECO:0000313" key="2">
    <source>
        <dbReference type="EMBL" id="AGS34194.1"/>
    </source>
</evidence>
<dbReference type="eggNOG" id="ENOG5033A20">
    <property type="taxonomic scope" value="Bacteria"/>
</dbReference>
<keyword evidence="1" id="KW-1133">Transmembrane helix</keyword>
<gene>
    <name evidence="2" type="ORF">B841_03555</name>
</gene>
<dbReference type="Proteomes" id="UP000015388">
    <property type="component" value="Chromosome"/>
</dbReference>
<evidence type="ECO:0000313" key="3">
    <source>
        <dbReference type="Proteomes" id="UP000015388"/>
    </source>
</evidence>
<dbReference type="KEGG" id="cmd:B841_03555"/>
<feature type="transmembrane region" description="Helical" evidence="1">
    <location>
        <begin position="50"/>
        <end position="76"/>
    </location>
</feature>
<organism evidence="2 3">
    <name type="scientific">Corynebacterium maris DSM 45190</name>
    <dbReference type="NCBI Taxonomy" id="1224163"/>
    <lineage>
        <taxon>Bacteria</taxon>
        <taxon>Bacillati</taxon>
        <taxon>Actinomycetota</taxon>
        <taxon>Actinomycetes</taxon>
        <taxon>Mycobacteriales</taxon>
        <taxon>Corynebacteriaceae</taxon>
        <taxon>Corynebacterium</taxon>
    </lineage>
</organism>
<keyword evidence="1" id="KW-0812">Transmembrane</keyword>
<dbReference type="AlphaFoldDB" id="S5SSR5"/>
<sequence>MPAPTILRIGAFTTVLQSLVAFAAAFWLIYRDLQTLGEDSPSLESSAPAADWIGTGTAVFIFFVFGTTLVGGLSLLRGRHWGRGPIVLLEFLLVFVAFYMFSGGAILAGVITAISVVLVLVGMFHRSSVEWFATSYGQRRTAPGA</sequence>
<reference evidence="2 3" key="1">
    <citation type="submission" date="2012-11" db="EMBL/GenBank/DDBJ databases">
        <title>The complete genome sequence of Corynebacterium maris Coryn-1 (=DSM 45190).</title>
        <authorList>
            <person name="Schaffert L."/>
            <person name="Albersmeier A."/>
            <person name="Kalinowski J."/>
            <person name="Ruckert C."/>
        </authorList>
    </citation>
    <scope>NUCLEOTIDE SEQUENCE [LARGE SCALE GENOMIC DNA]</scope>
    <source>
        <strain evidence="3">Coryn-1</strain>
    </source>
</reference>
<protein>
    <recommendedName>
        <fullName evidence="4">Integral membrane protein</fullName>
    </recommendedName>
</protein>
<dbReference type="PATRIC" id="fig|1224163.3.peg.714"/>
<keyword evidence="1" id="KW-0472">Membrane</keyword>
<evidence type="ECO:0000256" key="1">
    <source>
        <dbReference type="SAM" id="Phobius"/>
    </source>
</evidence>
<keyword evidence="3" id="KW-1185">Reference proteome</keyword>
<feature type="transmembrane region" description="Helical" evidence="1">
    <location>
        <begin position="88"/>
        <end position="121"/>
    </location>
</feature>
<evidence type="ECO:0008006" key="4">
    <source>
        <dbReference type="Google" id="ProtNLM"/>
    </source>
</evidence>
<proteinExistence type="predicted"/>
<feature type="transmembrane region" description="Helical" evidence="1">
    <location>
        <begin position="7"/>
        <end position="30"/>
    </location>
</feature>
<accession>S5SSR5</accession>